<proteinExistence type="predicted"/>
<protein>
    <submittedName>
        <fullName evidence="2">Uncharacterized protein</fullName>
    </submittedName>
</protein>
<comment type="caution">
    <text evidence="2">The sequence shown here is derived from an EMBL/GenBank/DDBJ whole genome shotgun (WGS) entry which is preliminary data.</text>
</comment>
<gene>
    <name evidence="2" type="ORF">Cgig2_031120</name>
</gene>
<evidence type="ECO:0000313" key="3">
    <source>
        <dbReference type="Proteomes" id="UP001153076"/>
    </source>
</evidence>
<feature type="region of interest" description="Disordered" evidence="1">
    <location>
        <begin position="295"/>
        <end position="326"/>
    </location>
</feature>
<dbReference type="AlphaFoldDB" id="A0A9Q1JL90"/>
<evidence type="ECO:0000313" key="2">
    <source>
        <dbReference type="EMBL" id="KAJ8423288.1"/>
    </source>
</evidence>
<dbReference type="Proteomes" id="UP001153076">
    <property type="component" value="Unassembled WGS sequence"/>
</dbReference>
<sequence>MMSSSLPCTLPVCFQGLLDLTCFRMCSGVRWGCSARKPHLLSLSPIHSVSSILSLKPFNASPRRSQVPSSSGRGDVHASPFCSYGLATESLPPTNSENGDNTNLNQDTTPSATAKSTYPHSMGRGGSDHPCNPIEKGQPSYAKAMKFGMGCTAHPSNLCPEERIGPPLPPSIPLPANMRGSLVISLKGKSMKVPLIYEGLYEICALCGSKFHQIEVCPDLPLQSKVEIVVEKFGGASGLSSIKPAQGRNLEDPVNEDPLNAMEEDLLEEANNDIYGDSQENYVDEEDMDDSFLNLDPIQDLEMSTESAKRRGWKREMKASQGLLTS</sequence>
<accession>A0A9Q1JL90</accession>
<evidence type="ECO:0000256" key="1">
    <source>
        <dbReference type="SAM" id="MobiDB-lite"/>
    </source>
</evidence>
<organism evidence="2 3">
    <name type="scientific">Carnegiea gigantea</name>
    <dbReference type="NCBI Taxonomy" id="171969"/>
    <lineage>
        <taxon>Eukaryota</taxon>
        <taxon>Viridiplantae</taxon>
        <taxon>Streptophyta</taxon>
        <taxon>Embryophyta</taxon>
        <taxon>Tracheophyta</taxon>
        <taxon>Spermatophyta</taxon>
        <taxon>Magnoliopsida</taxon>
        <taxon>eudicotyledons</taxon>
        <taxon>Gunneridae</taxon>
        <taxon>Pentapetalae</taxon>
        <taxon>Caryophyllales</taxon>
        <taxon>Cactineae</taxon>
        <taxon>Cactaceae</taxon>
        <taxon>Cactoideae</taxon>
        <taxon>Echinocereeae</taxon>
        <taxon>Carnegiea</taxon>
    </lineage>
</organism>
<feature type="region of interest" description="Disordered" evidence="1">
    <location>
        <begin position="92"/>
        <end position="135"/>
    </location>
</feature>
<feature type="compositionally biased region" description="Polar residues" evidence="1">
    <location>
        <begin position="92"/>
        <end position="119"/>
    </location>
</feature>
<name>A0A9Q1JL90_9CARY</name>
<dbReference type="EMBL" id="JAKOGI010002003">
    <property type="protein sequence ID" value="KAJ8423288.1"/>
    <property type="molecule type" value="Genomic_DNA"/>
</dbReference>
<reference evidence="2" key="1">
    <citation type="submission" date="2022-04" db="EMBL/GenBank/DDBJ databases">
        <title>Carnegiea gigantea Genome sequencing and assembly v2.</title>
        <authorList>
            <person name="Copetti D."/>
            <person name="Sanderson M.J."/>
            <person name="Burquez A."/>
            <person name="Wojciechowski M.F."/>
        </authorList>
    </citation>
    <scope>NUCLEOTIDE SEQUENCE</scope>
    <source>
        <strain evidence="2">SGP5-SGP5p</strain>
        <tissue evidence="2">Aerial part</tissue>
    </source>
</reference>
<keyword evidence="3" id="KW-1185">Reference proteome</keyword>